<dbReference type="InterPro" id="IPR026041">
    <property type="entry name" value="ElbB"/>
</dbReference>
<proteinExistence type="evidence at transcript level"/>
<evidence type="ECO:0000313" key="1">
    <source>
        <dbReference type="EMBL" id="CDG71128.1"/>
    </source>
</evidence>
<gene>
    <name evidence="1" type="primary">C21orf33</name>
</gene>
<dbReference type="InterPro" id="IPR029062">
    <property type="entry name" value="Class_I_gatase-like"/>
</dbReference>
<dbReference type="PANTHER" id="PTHR10224:SF12">
    <property type="entry name" value="GLYOXALASE ELBB"/>
    <property type="match status" value="1"/>
</dbReference>
<dbReference type="AlphaFoldDB" id="T2MFW3"/>
<dbReference type="GeneID" id="100197503"/>
<protein>
    <submittedName>
        <fullName evidence="1">ES1 protein homolog,mitochondrial</fullName>
    </submittedName>
</protein>
<organism evidence="1">
    <name type="scientific">Hydra vulgaris</name>
    <name type="common">Hydra</name>
    <name type="synonym">Hydra attenuata</name>
    <dbReference type="NCBI Taxonomy" id="6087"/>
    <lineage>
        <taxon>Eukaryota</taxon>
        <taxon>Metazoa</taxon>
        <taxon>Cnidaria</taxon>
        <taxon>Hydrozoa</taxon>
        <taxon>Hydroidolina</taxon>
        <taxon>Anthoathecata</taxon>
        <taxon>Aplanulata</taxon>
        <taxon>Hydridae</taxon>
        <taxon>Hydra</taxon>
    </lineage>
</organism>
<dbReference type="Gene3D" id="3.40.50.880">
    <property type="match status" value="1"/>
</dbReference>
<dbReference type="OMA" id="AQVQCFA"/>
<reference evidence="1" key="1">
    <citation type="journal article" date="2013" name="Genome Biol. Evol.">
        <title>Punctuated emergences of genetic and phenotypic innovations in eumetazoan, bilaterian, euteleostome, and hominidae ancestors.</title>
        <authorList>
            <person name="Wenger Y."/>
            <person name="Galliot B."/>
        </authorList>
    </citation>
    <scope>NUCLEOTIDE SEQUENCE</scope>
    <source>
        <tissue evidence="1">Whole animals</tissue>
    </source>
</reference>
<dbReference type="KEGG" id="hmg:100197503"/>
<dbReference type="CDD" id="cd03133">
    <property type="entry name" value="GATase1_ES1"/>
    <property type="match status" value="1"/>
</dbReference>
<dbReference type="PANTHER" id="PTHR10224">
    <property type="entry name" value="ES1 PROTEIN HOMOLOG, MITOCHONDRIAL"/>
    <property type="match status" value="1"/>
</dbReference>
<dbReference type="OrthoDB" id="543156at2759"/>
<dbReference type="PIRSF" id="PIRSF006320">
    <property type="entry name" value="Elb2"/>
    <property type="match status" value="1"/>
</dbReference>
<accession>T2MFW3</accession>
<dbReference type="SUPFAM" id="SSF52317">
    <property type="entry name" value="Class I glutamine amidotransferase-like"/>
    <property type="match status" value="1"/>
</dbReference>
<dbReference type="EMBL" id="HAAD01004896">
    <property type="protein sequence ID" value="CDG71128.1"/>
    <property type="molecule type" value="mRNA"/>
</dbReference>
<sequence>MASNAVPNVAVVLSGCGVYDGSEVHEASAVLVNLSRNNAEYKCFAPDIKQMHVINHLTGQEMKEERNVLIESGRIARGDVQSLEKLSAENFDAVIFPGGFGAAKNLCNFAVKGTDFNVNDQVERVIKDFHTFKKPIGLCCIAPVIAAKVISSCEVTVGMDAEDSKWPYADTAHAIGSIGAAHINKNVNECHVDKVNKLVTTPAFMCNAKIYEVHDGIGEMVKAVLQLI</sequence>
<dbReference type="NCBIfam" id="NF008747">
    <property type="entry name" value="PRK11780.1"/>
    <property type="match status" value="1"/>
</dbReference>
<name>T2MFW3_HYDVU</name>